<protein>
    <recommendedName>
        <fullName evidence="4">MSHA biogenesis protein MshP</fullName>
    </recommendedName>
</protein>
<gene>
    <name evidence="2" type="ORF">C7H09_14210</name>
</gene>
<proteinExistence type="predicted"/>
<evidence type="ECO:0000313" key="3">
    <source>
        <dbReference type="Proteomes" id="UP000239866"/>
    </source>
</evidence>
<evidence type="ECO:0000256" key="1">
    <source>
        <dbReference type="SAM" id="Phobius"/>
    </source>
</evidence>
<keyword evidence="1" id="KW-0472">Membrane</keyword>
<feature type="transmembrane region" description="Helical" evidence="1">
    <location>
        <begin position="12"/>
        <end position="31"/>
    </location>
</feature>
<dbReference type="Proteomes" id="UP000239866">
    <property type="component" value="Unassembled WGS sequence"/>
</dbReference>
<organism evidence="2 3">
    <name type="scientific">Marinobacter fuscus</name>
    <dbReference type="NCBI Taxonomy" id="2109942"/>
    <lineage>
        <taxon>Bacteria</taxon>
        <taxon>Pseudomonadati</taxon>
        <taxon>Pseudomonadota</taxon>
        <taxon>Gammaproteobacteria</taxon>
        <taxon>Pseudomonadales</taxon>
        <taxon>Marinobacteraceae</taxon>
        <taxon>Marinobacter</taxon>
    </lineage>
</organism>
<dbReference type="RefSeq" id="WP_106763809.1">
    <property type="nucleotide sequence ID" value="NZ_PXNP01000098.1"/>
</dbReference>
<dbReference type="AlphaFoldDB" id="A0A2T1K713"/>
<evidence type="ECO:0000313" key="2">
    <source>
        <dbReference type="EMBL" id="PSF05543.1"/>
    </source>
</evidence>
<accession>A0A2T1K713</accession>
<keyword evidence="3" id="KW-1185">Reference proteome</keyword>
<keyword evidence="1" id="KW-1133">Transmembrane helix</keyword>
<name>A0A2T1K713_9GAMM</name>
<dbReference type="EMBL" id="PXNP01000098">
    <property type="protein sequence ID" value="PSF05543.1"/>
    <property type="molecule type" value="Genomic_DNA"/>
</dbReference>
<reference evidence="2 3" key="1">
    <citation type="submission" date="2018-03" db="EMBL/GenBank/DDBJ databases">
        <title>Marinobacter brunus sp. nov., a marine bacterium of Gamma-proteobacteria isolated from the surface seawater of the South China Sea.</title>
        <authorList>
            <person name="Cheng H."/>
            <person name="Wu Y.-H."/>
            <person name="Xamxidin M."/>
            <person name="Xu X.-W."/>
        </authorList>
    </citation>
    <scope>NUCLEOTIDE SEQUENCE [LARGE SCALE GENOMIC DNA]</scope>
    <source>
        <strain evidence="2 3">NH169-3</strain>
    </source>
</reference>
<keyword evidence="1" id="KW-0812">Transmembrane</keyword>
<dbReference type="OrthoDB" id="6118616at2"/>
<sequence length="137" mass="14105">MYPEFRSTQGQAGAGLPVALFVITVLALLVLTMAQMQQAGGEAVSLQIQSQRAFFAAESGAQLAVHKVLEANDCSAVPASLGFSAAGLNGCGAALDCESVIAPLDGAGGNTVYSLTSRGWCGQGMDRAERTVEVRVR</sequence>
<evidence type="ECO:0008006" key="4">
    <source>
        <dbReference type="Google" id="ProtNLM"/>
    </source>
</evidence>
<comment type="caution">
    <text evidence="2">The sequence shown here is derived from an EMBL/GenBank/DDBJ whole genome shotgun (WGS) entry which is preliminary data.</text>
</comment>